<dbReference type="EMBL" id="BQNB010012917">
    <property type="protein sequence ID" value="GJT09572.1"/>
    <property type="molecule type" value="Genomic_DNA"/>
</dbReference>
<name>A0ABQ5B5Z3_9ASTR</name>
<protein>
    <submittedName>
        <fullName evidence="1">Uncharacterized protein</fullName>
    </submittedName>
</protein>
<comment type="caution">
    <text evidence="1">The sequence shown here is derived from an EMBL/GenBank/DDBJ whole genome shotgun (WGS) entry which is preliminary data.</text>
</comment>
<accession>A0ABQ5B5Z3</accession>
<organism evidence="1 2">
    <name type="scientific">Tanacetum coccineum</name>
    <dbReference type="NCBI Taxonomy" id="301880"/>
    <lineage>
        <taxon>Eukaryota</taxon>
        <taxon>Viridiplantae</taxon>
        <taxon>Streptophyta</taxon>
        <taxon>Embryophyta</taxon>
        <taxon>Tracheophyta</taxon>
        <taxon>Spermatophyta</taxon>
        <taxon>Magnoliopsida</taxon>
        <taxon>eudicotyledons</taxon>
        <taxon>Gunneridae</taxon>
        <taxon>Pentapetalae</taxon>
        <taxon>asterids</taxon>
        <taxon>campanulids</taxon>
        <taxon>Asterales</taxon>
        <taxon>Asteraceae</taxon>
        <taxon>Asteroideae</taxon>
        <taxon>Anthemideae</taxon>
        <taxon>Anthemidinae</taxon>
        <taxon>Tanacetum</taxon>
    </lineage>
</organism>
<dbReference type="Proteomes" id="UP001151760">
    <property type="component" value="Unassembled WGS sequence"/>
</dbReference>
<reference evidence="1" key="1">
    <citation type="journal article" date="2022" name="Int. J. Mol. Sci.">
        <title>Draft Genome of Tanacetum Coccineum: Genomic Comparison of Closely Related Tanacetum-Family Plants.</title>
        <authorList>
            <person name="Yamashiro T."/>
            <person name="Shiraishi A."/>
            <person name="Nakayama K."/>
            <person name="Satake H."/>
        </authorList>
    </citation>
    <scope>NUCLEOTIDE SEQUENCE</scope>
</reference>
<keyword evidence="2" id="KW-1185">Reference proteome</keyword>
<reference evidence="1" key="2">
    <citation type="submission" date="2022-01" db="EMBL/GenBank/DDBJ databases">
        <authorList>
            <person name="Yamashiro T."/>
            <person name="Shiraishi A."/>
            <person name="Satake H."/>
            <person name="Nakayama K."/>
        </authorList>
    </citation>
    <scope>NUCLEOTIDE SEQUENCE</scope>
</reference>
<evidence type="ECO:0000313" key="2">
    <source>
        <dbReference type="Proteomes" id="UP001151760"/>
    </source>
</evidence>
<sequence>MLSTCQSSIKLEYNMEEYYKALTDRLDWENPKGDRCPFDLSKPLPLKGHLGHLTIAIEHFFNNDLEYLKSGSEERKYTTLISKTKAAKYDLKFIEDMIPN</sequence>
<gene>
    <name evidence="1" type="ORF">Tco_0856614</name>
</gene>
<proteinExistence type="predicted"/>
<evidence type="ECO:0000313" key="1">
    <source>
        <dbReference type="EMBL" id="GJT09572.1"/>
    </source>
</evidence>